<evidence type="ECO:0000313" key="2">
    <source>
        <dbReference type="EMBL" id="KRN30840.1"/>
    </source>
</evidence>
<dbReference type="RefSeq" id="WP_022791996.1">
    <property type="nucleotide sequence ID" value="NZ_ATUU01000005.1"/>
</dbReference>
<keyword evidence="1" id="KW-0472">Membrane</keyword>
<protein>
    <submittedName>
        <fullName evidence="2">Integral membrane protein</fullName>
    </submittedName>
</protein>
<dbReference type="EMBL" id="JQAX01000005">
    <property type="protein sequence ID" value="KRN30840.1"/>
    <property type="molecule type" value="Genomic_DNA"/>
</dbReference>
<evidence type="ECO:0000313" key="3">
    <source>
        <dbReference type="Proteomes" id="UP000051296"/>
    </source>
</evidence>
<organism evidence="2 3">
    <name type="scientific">Weissella halotolerans DSM 20190</name>
    <dbReference type="NCBI Taxonomy" id="1123500"/>
    <lineage>
        <taxon>Bacteria</taxon>
        <taxon>Bacillati</taxon>
        <taxon>Bacillota</taxon>
        <taxon>Bacilli</taxon>
        <taxon>Lactobacillales</taxon>
        <taxon>Lactobacillaceae</taxon>
        <taxon>Weissella</taxon>
    </lineage>
</organism>
<dbReference type="Pfam" id="PF04020">
    <property type="entry name" value="Phage_holin_4_2"/>
    <property type="match status" value="1"/>
</dbReference>
<evidence type="ECO:0000256" key="1">
    <source>
        <dbReference type="SAM" id="Phobius"/>
    </source>
</evidence>
<dbReference type="AlphaFoldDB" id="A0A0R2FR14"/>
<dbReference type="eggNOG" id="COG1950">
    <property type="taxonomic scope" value="Bacteria"/>
</dbReference>
<accession>A0A0R2FR14</accession>
<name>A0A0R2FR14_9LACO</name>
<dbReference type="PANTHER" id="PTHR37309:SF1">
    <property type="entry name" value="SLR0284 PROTEIN"/>
    <property type="match status" value="1"/>
</dbReference>
<feature type="transmembrane region" description="Helical" evidence="1">
    <location>
        <begin position="12"/>
        <end position="29"/>
    </location>
</feature>
<dbReference type="PANTHER" id="PTHR37309">
    <property type="entry name" value="SLR0284 PROTEIN"/>
    <property type="match status" value="1"/>
</dbReference>
<proteinExistence type="predicted"/>
<reference evidence="2 3" key="1">
    <citation type="journal article" date="2015" name="Genome Announc.">
        <title>Expanding the biotechnology potential of lactobacilli through comparative genomics of 213 strains and associated genera.</title>
        <authorList>
            <person name="Sun Z."/>
            <person name="Harris H.M."/>
            <person name="McCann A."/>
            <person name="Guo C."/>
            <person name="Argimon S."/>
            <person name="Zhang W."/>
            <person name="Yang X."/>
            <person name="Jeffery I.B."/>
            <person name="Cooney J.C."/>
            <person name="Kagawa T.F."/>
            <person name="Liu W."/>
            <person name="Song Y."/>
            <person name="Salvetti E."/>
            <person name="Wrobel A."/>
            <person name="Rasinkangas P."/>
            <person name="Parkhill J."/>
            <person name="Rea M.C."/>
            <person name="O'Sullivan O."/>
            <person name="Ritari J."/>
            <person name="Douillard F.P."/>
            <person name="Paul Ross R."/>
            <person name="Yang R."/>
            <person name="Briner A.E."/>
            <person name="Felis G.E."/>
            <person name="de Vos W.M."/>
            <person name="Barrangou R."/>
            <person name="Klaenhammer T.R."/>
            <person name="Caufield P.W."/>
            <person name="Cui Y."/>
            <person name="Zhang H."/>
            <person name="O'Toole P.W."/>
        </authorList>
    </citation>
    <scope>NUCLEOTIDE SEQUENCE [LARGE SCALE GENOMIC DNA]</scope>
    <source>
        <strain evidence="2 3">DSM 20190</strain>
    </source>
</reference>
<dbReference type="PATRIC" id="fig|1123500.6.peg.1266"/>
<dbReference type="InterPro" id="IPR007165">
    <property type="entry name" value="Phage_holin_4_2"/>
</dbReference>
<keyword evidence="1" id="KW-0812">Transmembrane</keyword>
<gene>
    <name evidence="2" type="ORF">IV68_GL001268</name>
</gene>
<feature type="transmembrane region" description="Helical" evidence="1">
    <location>
        <begin position="62"/>
        <end position="87"/>
    </location>
</feature>
<feature type="transmembrane region" description="Helical" evidence="1">
    <location>
        <begin position="35"/>
        <end position="55"/>
    </location>
</feature>
<sequence>MKIYTIKKFNFIQRLVINTLMLLALAGLFPQGLYIASVWTAIWAALVLGILNSFFRPVLQFFALPFTLLTFGLFAFVVNAFVLWLTASIVGAGFHFASFGWALLMSIMMSLVNAVVSSYFSKQTR</sequence>
<dbReference type="STRING" id="1123500.GCA_000420365_01285"/>
<feature type="transmembrane region" description="Helical" evidence="1">
    <location>
        <begin position="99"/>
        <end position="120"/>
    </location>
</feature>
<dbReference type="FunCoup" id="A0A0R2FR14">
    <property type="interactions" value="2"/>
</dbReference>
<dbReference type="InParanoid" id="A0A0R2FR14"/>
<keyword evidence="3" id="KW-1185">Reference proteome</keyword>
<keyword evidence="1" id="KW-1133">Transmembrane helix</keyword>
<comment type="caution">
    <text evidence="2">The sequence shown here is derived from an EMBL/GenBank/DDBJ whole genome shotgun (WGS) entry which is preliminary data.</text>
</comment>
<dbReference type="Proteomes" id="UP000051296">
    <property type="component" value="Unassembled WGS sequence"/>
</dbReference>